<accession>A0ABX6IDX0</accession>
<dbReference type="NCBIfam" id="NF009467">
    <property type="entry name" value="PRK12826.1-3"/>
    <property type="match status" value="1"/>
</dbReference>
<dbReference type="RefSeq" id="WP_213246724.1">
    <property type="nucleotide sequence ID" value="NZ_CP045806.1"/>
</dbReference>
<dbReference type="InterPro" id="IPR023985">
    <property type="entry name" value="SDR_subfam_1"/>
</dbReference>
<evidence type="ECO:0000256" key="2">
    <source>
        <dbReference type="ARBA" id="ARBA00023002"/>
    </source>
</evidence>
<dbReference type="Pfam" id="PF00106">
    <property type="entry name" value="adh_short"/>
    <property type="match status" value="1"/>
</dbReference>
<keyword evidence="2 5" id="KW-0560">Oxidoreductase</keyword>
<dbReference type="SUPFAM" id="SSF51735">
    <property type="entry name" value="NAD(P)-binding Rossmann-fold domains"/>
    <property type="match status" value="1"/>
</dbReference>
<dbReference type="PROSITE" id="PS00061">
    <property type="entry name" value="ADH_SHORT"/>
    <property type="match status" value="1"/>
</dbReference>
<comment type="similarity">
    <text evidence="1 4">Belongs to the short-chain dehydrogenases/reductases (SDR) family.</text>
</comment>
<dbReference type="PANTHER" id="PTHR24321:SF8">
    <property type="entry name" value="ESTRADIOL 17-BETA-DEHYDROGENASE 8-RELATED"/>
    <property type="match status" value="1"/>
</dbReference>
<dbReference type="Gene3D" id="3.40.50.720">
    <property type="entry name" value="NAD(P)-binding Rossmann-like Domain"/>
    <property type="match status" value="1"/>
</dbReference>
<evidence type="ECO:0000256" key="4">
    <source>
        <dbReference type="RuleBase" id="RU000363"/>
    </source>
</evidence>
<dbReference type="InterPro" id="IPR036291">
    <property type="entry name" value="NAD(P)-bd_dom_sf"/>
</dbReference>
<evidence type="ECO:0000313" key="5">
    <source>
        <dbReference type="EMBL" id="QHN34044.1"/>
    </source>
</evidence>
<dbReference type="PANTHER" id="PTHR24321">
    <property type="entry name" value="DEHYDROGENASES, SHORT CHAIN"/>
    <property type="match status" value="1"/>
</dbReference>
<dbReference type="Proteomes" id="UP001059836">
    <property type="component" value="Chromosome"/>
</dbReference>
<protein>
    <submittedName>
        <fullName evidence="5">Mycofactocin-coupled SDR family oxidoreductase</fullName>
        <ecNumber evidence="5">1.1.99.-</ecNumber>
    </submittedName>
</protein>
<dbReference type="CDD" id="cd05233">
    <property type="entry name" value="SDR_c"/>
    <property type="match status" value="1"/>
</dbReference>
<dbReference type="EMBL" id="CP045809">
    <property type="protein sequence ID" value="QHN34044.1"/>
    <property type="molecule type" value="Genomic_DNA"/>
</dbReference>
<gene>
    <name evidence="5" type="ORF">GII31_03095</name>
</gene>
<dbReference type="InterPro" id="IPR002347">
    <property type="entry name" value="SDR_fam"/>
</dbReference>
<dbReference type="GO" id="GO:0016491">
    <property type="term" value="F:oxidoreductase activity"/>
    <property type="evidence" value="ECO:0007669"/>
    <property type="project" value="UniProtKB-KW"/>
</dbReference>
<evidence type="ECO:0000256" key="1">
    <source>
        <dbReference type="ARBA" id="ARBA00006484"/>
    </source>
</evidence>
<keyword evidence="3" id="KW-0520">NAD</keyword>
<organism evidence="5 6">
    <name type="scientific">Gordonia pseudamarae</name>
    <dbReference type="NCBI Taxonomy" id="2831662"/>
    <lineage>
        <taxon>Bacteria</taxon>
        <taxon>Bacillati</taxon>
        <taxon>Actinomycetota</taxon>
        <taxon>Actinomycetes</taxon>
        <taxon>Mycobacteriales</taxon>
        <taxon>Gordoniaceae</taxon>
        <taxon>Gordonia</taxon>
    </lineage>
</organism>
<dbReference type="EC" id="1.1.99.-" evidence="5"/>
<dbReference type="NCBIfam" id="TIGR03971">
    <property type="entry name" value="SDR_subfam_1"/>
    <property type="match status" value="1"/>
</dbReference>
<evidence type="ECO:0000313" key="6">
    <source>
        <dbReference type="Proteomes" id="UP001059836"/>
    </source>
</evidence>
<dbReference type="PRINTS" id="PR00080">
    <property type="entry name" value="SDRFAMILY"/>
</dbReference>
<dbReference type="PRINTS" id="PR00081">
    <property type="entry name" value="GDHRDH"/>
</dbReference>
<reference evidence="5" key="1">
    <citation type="journal article" date="2021" name="Nat. Microbiol.">
        <title>Cocultivation of an ultrasmall environmental parasitic bacterium with lytic ability against bacteria associated with wastewater foams.</title>
        <authorList>
            <person name="Batinovic S."/>
            <person name="Rose J.J.A."/>
            <person name="Ratcliffe J."/>
            <person name="Seviour R.J."/>
            <person name="Petrovski S."/>
        </authorList>
    </citation>
    <scope>NUCLEOTIDE SEQUENCE</scope>
    <source>
        <strain evidence="5">CON9</strain>
    </source>
</reference>
<proteinExistence type="inferred from homology"/>
<name>A0ABX6IDX0_9ACTN</name>
<dbReference type="InterPro" id="IPR020904">
    <property type="entry name" value="Sc_DH/Rdtase_CS"/>
</dbReference>
<keyword evidence="6" id="KW-1185">Reference proteome</keyword>
<evidence type="ECO:0000256" key="3">
    <source>
        <dbReference type="ARBA" id="ARBA00023027"/>
    </source>
</evidence>
<sequence>MGDRLAGKVAFITGAARGQGRAEAVRFSEEGASVILVDLPGKIDNLVYEQSTRGDLDETIALCEAHGATVVAAEGDVRDLAGLEKIAADGVQALGGLDIIVGNAGIYTIGRLVGRDPVFPGVADVLTTQAWQDMLDINLTGVFNTVRAAAPHMIAQGKGGSVILTSSGAGLSGGPNIGHYVAAKHGVVGLMKSLAYELGSHGIRVNAVHPGQVDTHMIHNDETYRLFRPDLPEPSREAFEMVSVQINTIPVPYVQPIDIANAMLFLASDESRYITGVSLPVDAGTLV</sequence>